<feature type="binding site" evidence="3">
    <location>
        <position position="154"/>
    </location>
    <ligand>
        <name>Zn(2+)</name>
        <dbReference type="ChEBI" id="CHEBI:29105"/>
        <note>catalytic</note>
    </ligand>
</feature>
<dbReference type="InterPro" id="IPR034035">
    <property type="entry name" value="Astacin-like_dom"/>
</dbReference>
<dbReference type="Proteomes" id="UP001235939">
    <property type="component" value="Chromosome 06"/>
</dbReference>
<organism evidence="6 7">
    <name type="scientific">Cordylochernes scorpioides</name>
    <dbReference type="NCBI Taxonomy" id="51811"/>
    <lineage>
        <taxon>Eukaryota</taxon>
        <taxon>Metazoa</taxon>
        <taxon>Ecdysozoa</taxon>
        <taxon>Arthropoda</taxon>
        <taxon>Chelicerata</taxon>
        <taxon>Arachnida</taxon>
        <taxon>Pseudoscorpiones</taxon>
        <taxon>Cheliferoidea</taxon>
        <taxon>Chernetidae</taxon>
        <taxon>Cordylochernes</taxon>
    </lineage>
</organism>
<dbReference type="PROSITE" id="PS51864">
    <property type="entry name" value="ASTACIN"/>
    <property type="match status" value="2"/>
</dbReference>
<feature type="domain" description="Peptidase M12A" evidence="5">
    <location>
        <begin position="24"/>
        <end position="258"/>
    </location>
</feature>
<dbReference type="PRINTS" id="PR00480">
    <property type="entry name" value="ASTACIN"/>
</dbReference>
<reference evidence="6 7" key="1">
    <citation type="submission" date="2022-01" db="EMBL/GenBank/DDBJ databases">
        <title>A chromosomal length assembly of Cordylochernes scorpioides.</title>
        <authorList>
            <person name="Zeh D."/>
            <person name="Zeh J."/>
        </authorList>
    </citation>
    <scope>NUCLEOTIDE SEQUENCE [LARGE SCALE GENOMIC DNA]</scope>
    <source>
        <strain evidence="6">IN4F17</strain>
        <tissue evidence="6">Whole Body</tissue>
    </source>
</reference>
<dbReference type="InterPro" id="IPR024079">
    <property type="entry name" value="MetalloPept_cat_dom_sf"/>
</dbReference>
<comment type="subunit">
    <text evidence="1">Monomer.</text>
</comment>
<dbReference type="PANTHER" id="PTHR10127:SF883">
    <property type="entry name" value="ZINC METALLOPROTEINASE NAS-8"/>
    <property type="match status" value="1"/>
</dbReference>
<dbReference type="EMBL" id="CP092868">
    <property type="protein sequence ID" value="UYV68850.1"/>
    <property type="molecule type" value="Genomic_DNA"/>
</dbReference>
<name>A0ABY6KP01_9ARAC</name>
<proteinExistence type="predicted"/>
<evidence type="ECO:0000256" key="3">
    <source>
        <dbReference type="PROSITE-ProRule" id="PRU01211"/>
    </source>
</evidence>
<keyword evidence="3 4" id="KW-0378">Hydrolase</keyword>
<keyword evidence="3 4" id="KW-0645">Protease</keyword>
<sequence>MINPHRFQGDMVGKNVQKHQQERNAVAEDDWKWPRGVIPYVLSRKTLLIIDNFQYCDMTEHMKKNILKAMKYFKKNTCIRFVPRKKQVDYIYIDAGNGRIKNGSKDMSYTTDDKNMKKLLHAGYNRCYSSLGRDGGRQIVSLGEGCESFGTILHQLNHAVGFDHEHSRSDRDDYIEILWDNIDEGGKDHFGKLEPHENKLLTPFDFDSIMLYGPKYYSKNGRPTIKAKSGITIIDINDKTVLSKGDIERINKLYEYGSGKNPMIKPHRFQGDMVGKNVQKHQQERNAIAEDDWKWPRGVIPYVLSRKVKHMKKNILKAMKYFKKNTCIRFVPRKKQKDYIYIDAKDGCYSSWGRDGGRQIVSLGEGCESFGIILHELNHAVGFEHEHSRSDRDDHIEVLWDSIDEGEKDQFEKFEPHDNKLLTPFDFDSIMLYGPKDFSKNDCPTIRAKSGITIIDVADKTVLSKGDIERINKLYEC</sequence>
<feature type="binding site" evidence="3">
    <location>
        <position position="158"/>
    </location>
    <ligand>
        <name>Zn(2+)</name>
        <dbReference type="ChEBI" id="CHEBI:29105"/>
        <note>catalytic</note>
    </ligand>
</feature>
<dbReference type="SMART" id="SM00235">
    <property type="entry name" value="ZnMc"/>
    <property type="match status" value="2"/>
</dbReference>
<evidence type="ECO:0000259" key="5">
    <source>
        <dbReference type="PROSITE" id="PS51864"/>
    </source>
</evidence>
<feature type="binding site" evidence="3">
    <location>
        <position position="379"/>
    </location>
    <ligand>
        <name>Zn(2+)</name>
        <dbReference type="ChEBI" id="CHEBI:29105"/>
        <note>catalytic</note>
    </ligand>
</feature>
<evidence type="ECO:0000256" key="4">
    <source>
        <dbReference type="RuleBase" id="RU361183"/>
    </source>
</evidence>
<dbReference type="InterPro" id="IPR006026">
    <property type="entry name" value="Peptidase_Metallo"/>
</dbReference>
<comment type="cofactor">
    <cofactor evidence="3 4">
        <name>Zn(2+)</name>
        <dbReference type="ChEBI" id="CHEBI:29105"/>
    </cofactor>
    <text evidence="3 4">Binds 1 zinc ion per subunit.</text>
</comment>
<dbReference type="EC" id="3.4.24.-" evidence="4"/>
<dbReference type="Pfam" id="PF01400">
    <property type="entry name" value="Astacin"/>
    <property type="match status" value="2"/>
</dbReference>
<gene>
    <name evidence="6" type="ORF">LAZ67_6001283</name>
</gene>
<keyword evidence="3 4" id="KW-0482">Metalloprotease</keyword>
<dbReference type="InterPro" id="IPR001506">
    <property type="entry name" value="Peptidase_M12A"/>
</dbReference>
<comment type="caution">
    <text evidence="3">Lacks conserved residue(s) required for the propagation of feature annotation.</text>
</comment>
<evidence type="ECO:0000313" key="7">
    <source>
        <dbReference type="Proteomes" id="UP001235939"/>
    </source>
</evidence>
<feature type="active site" evidence="3">
    <location>
        <position position="376"/>
    </location>
</feature>
<evidence type="ECO:0000256" key="2">
    <source>
        <dbReference type="ARBA" id="ARBA00025529"/>
    </source>
</evidence>
<protein>
    <recommendedName>
        <fullName evidence="4">Metalloendopeptidase</fullName>
        <ecNumber evidence="4">3.4.24.-</ecNumber>
    </recommendedName>
</protein>
<dbReference type="Gene3D" id="3.40.390.10">
    <property type="entry name" value="Collagenase (Catalytic Domain)"/>
    <property type="match status" value="2"/>
</dbReference>
<evidence type="ECO:0000313" key="6">
    <source>
        <dbReference type="EMBL" id="UYV68850.1"/>
    </source>
</evidence>
<dbReference type="SUPFAM" id="SSF55486">
    <property type="entry name" value="Metalloproteases ('zincins'), catalytic domain"/>
    <property type="match status" value="2"/>
</dbReference>
<feature type="binding site" evidence="3">
    <location>
        <position position="375"/>
    </location>
    <ligand>
        <name>Zn(2+)</name>
        <dbReference type="ChEBI" id="CHEBI:29105"/>
        <note>catalytic</note>
    </ligand>
</feature>
<comment type="function">
    <text evidence="2">Zinc metalloprotease. Provoques deadhesion of endothelial cells from cell cultures, and also degradation of fibronectin, fibrinogen and gelatin in vitro. Its role in the venom is not fully understood but it might act as a spreading factor that facilitates diffusion of other venom toxins. Alternatively, it might be involved in the proteolytic processing of other venom toxins or it might play a role in extra-oral digestion of prey.</text>
</comment>
<feature type="domain" description="Peptidase M12A" evidence="5">
    <location>
        <begin position="286"/>
        <end position="477"/>
    </location>
</feature>
<dbReference type="CDD" id="cd04280">
    <property type="entry name" value="ZnMc_astacin_like"/>
    <property type="match status" value="2"/>
</dbReference>
<keyword evidence="3 4" id="KW-0862">Zinc</keyword>
<dbReference type="PANTHER" id="PTHR10127">
    <property type="entry name" value="DISCOIDIN, CUB, EGF, LAMININ , AND ZINC METALLOPROTEASE DOMAIN CONTAINING"/>
    <property type="match status" value="1"/>
</dbReference>
<feature type="binding site" evidence="3">
    <location>
        <position position="164"/>
    </location>
    <ligand>
        <name>Zn(2+)</name>
        <dbReference type="ChEBI" id="CHEBI:29105"/>
        <note>catalytic</note>
    </ligand>
</feature>
<feature type="binding site" evidence="3">
    <location>
        <position position="385"/>
    </location>
    <ligand>
        <name>Zn(2+)</name>
        <dbReference type="ChEBI" id="CHEBI:29105"/>
        <note>catalytic</note>
    </ligand>
</feature>
<accession>A0ABY6KP01</accession>
<keyword evidence="7" id="KW-1185">Reference proteome</keyword>
<keyword evidence="3 4" id="KW-0479">Metal-binding</keyword>
<evidence type="ECO:0000256" key="1">
    <source>
        <dbReference type="ARBA" id="ARBA00011245"/>
    </source>
</evidence>